<dbReference type="Pfam" id="PF02190">
    <property type="entry name" value="LON_substr_bdg"/>
    <property type="match status" value="1"/>
</dbReference>
<dbReference type="Gene3D" id="1.20.58.1480">
    <property type="match status" value="1"/>
</dbReference>
<protein>
    <recommendedName>
        <fullName evidence="2">Lon N-terminal domain-containing protein</fullName>
    </recommendedName>
</protein>
<dbReference type="Proteomes" id="UP000265614">
    <property type="component" value="Unassembled WGS sequence"/>
</dbReference>
<dbReference type="InterPro" id="IPR046336">
    <property type="entry name" value="Lon_prtase_N_sf"/>
</dbReference>
<evidence type="ECO:0000313" key="4">
    <source>
        <dbReference type="Proteomes" id="UP000265614"/>
    </source>
</evidence>
<keyword evidence="4" id="KW-1185">Reference proteome</keyword>
<dbReference type="InterPro" id="IPR015947">
    <property type="entry name" value="PUA-like_sf"/>
</dbReference>
<name>A0A3A3YT69_9ACTN</name>
<dbReference type="Gene3D" id="2.30.130.40">
    <property type="entry name" value="LON domain-like"/>
    <property type="match status" value="1"/>
</dbReference>
<proteinExistence type="predicted"/>
<evidence type="ECO:0000313" key="3">
    <source>
        <dbReference type="EMBL" id="RJK92959.1"/>
    </source>
</evidence>
<dbReference type="PROSITE" id="PS51787">
    <property type="entry name" value="LON_N"/>
    <property type="match status" value="1"/>
</dbReference>
<gene>
    <name evidence="3" type="ORF">D5H78_17800</name>
</gene>
<dbReference type="SUPFAM" id="SSF88697">
    <property type="entry name" value="PUA domain-like"/>
    <property type="match status" value="1"/>
</dbReference>
<organism evidence="3 4">
    <name type="scientific">Vallicoccus soli</name>
    <dbReference type="NCBI Taxonomy" id="2339232"/>
    <lineage>
        <taxon>Bacteria</taxon>
        <taxon>Bacillati</taxon>
        <taxon>Actinomycetota</taxon>
        <taxon>Actinomycetes</taxon>
        <taxon>Motilibacterales</taxon>
        <taxon>Vallicoccaceae</taxon>
        <taxon>Vallicoccus</taxon>
    </lineage>
</organism>
<dbReference type="EMBL" id="QZEZ01000011">
    <property type="protein sequence ID" value="RJK92959.1"/>
    <property type="molecule type" value="Genomic_DNA"/>
</dbReference>
<evidence type="ECO:0000259" key="2">
    <source>
        <dbReference type="PROSITE" id="PS51787"/>
    </source>
</evidence>
<dbReference type="OrthoDB" id="25394at2"/>
<dbReference type="AlphaFoldDB" id="A0A3A3YT69"/>
<dbReference type="RefSeq" id="WP_119951845.1">
    <property type="nucleotide sequence ID" value="NZ_QZEZ01000011.1"/>
</dbReference>
<dbReference type="SMART" id="SM00464">
    <property type="entry name" value="LON"/>
    <property type="match status" value="1"/>
</dbReference>
<comment type="caution">
    <text evidence="3">The sequence shown here is derived from an EMBL/GenBank/DDBJ whole genome shotgun (WGS) entry which is preliminary data.</text>
</comment>
<dbReference type="InterPro" id="IPR003111">
    <property type="entry name" value="Lon_prtase_N"/>
</dbReference>
<evidence type="ECO:0000256" key="1">
    <source>
        <dbReference type="SAM" id="Coils"/>
    </source>
</evidence>
<accession>A0A3A3YT69</accession>
<dbReference type="PANTHER" id="PTHR46732:SF8">
    <property type="entry name" value="ATP-DEPENDENT PROTEASE LA (LON) DOMAIN PROTEIN"/>
    <property type="match status" value="1"/>
</dbReference>
<reference evidence="3 4" key="1">
    <citation type="submission" date="2018-09" db="EMBL/GenBank/DDBJ databases">
        <title>YIM 75000 draft genome.</title>
        <authorList>
            <person name="Tang S."/>
            <person name="Feng Y."/>
        </authorList>
    </citation>
    <scope>NUCLEOTIDE SEQUENCE [LARGE SCALE GENOMIC DNA]</scope>
    <source>
        <strain evidence="3 4">YIM 75000</strain>
    </source>
</reference>
<keyword evidence="1" id="KW-0175">Coiled coil</keyword>
<sequence length="228" mass="24335">MSTRIPLFPLGTVLYPGLLLPLHVFEQRYRDLVRDLVALPEGAPRRFGVVALREGREVGVDGVAGLAALHAVGCCAELRQVEPYPDGRADIATVGTTRFRILGLDASRSYLQADVELLGEPDGEGAAALVDPVRAAFRRYRARLLGAVEEELPDDPEGALPDEPQLLSYVVAAAVVLDGTDKQGLLAAATSADRLRAELALLRREAGVLRALPSVPAVDLVRAPYGAN</sequence>
<feature type="domain" description="Lon N-terminal" evidence="2">
    <location>
        <begin position="2"/>
        <end position="206"/>
    </location>
</feature>
<feature type="coiled-coil region" evidence="1">
    <location>
        <begin position="185"/>
        <end position="212"/>
    </location>
</feature>
<dbReference type="PANTHER" id="PTHR46732">
    <property type="entry name" value="ATP-DEPENDENT PROTEASE LA (LON) DOMAIN PROTEIN"/>
    <property type="match status" value="1"/>
</dbReference>